<proteinExistence type="predicted"/>
<reference evidence="2" key="1">
    <citation type="submission" date="2016-09" db="EMBL/GenBank/DDBJ databases">
        <authorList>
            <person name="Jeantristanb JTB J.-T."/>
            <person name="Ricardo R."/>
        </authorList>
    </citation>
    <scope>NUCLEOTIDE SEQUENCE [LARGE SCALE GENOMIC DNA]</scope>
</reference>
<gene>
    <name evidence="1" type="ORF">BQ2448_6201</name>
</gene>
<organism evidence="1 2">
    <name type="scientific">Microbotryum intermedium</name>
    <dbReference type="NCBI Taxonomy" id="269621"/>
    <lineage>
        <taxon>Eukaryota</taxon>
        <taxon>Fungi</taxon>
        <taxon>Dikarya</taxon>
        <taxon>Basidiomycota</taxon>
        <taxon>Pucciniomycotina</taxon>
        <taxon>Microbotryomycetes</taxon>
        <taxon>Microbotryales</taxon>
        <taxon>Microbotryaceae</taxon>
        <taxon>Microbotryum</taxon>
    </lineage>
</organism>
<accession>A0A238FNL8</accession>
<dbReference type="EMBL" id="FMSP01000019">
    <property type="protein sequence ID" value="SCV73771.1"/>
    <property type="molecule type" value="Genomic_DNA"/>
</dbReference>
<name>A0A238FNL8_9BASI</name>
<sequence>MIQSKVKGIESADLQTIRELLFADDACRAVHDHSDLEHLNQAIRLYERASASNLSKANSFLYPLGSYRDHPIATHLGTWHLSDSQFRYLGIQVGLDIAEDAGWDEVKSSTIARIRSIPMYDLPYAAKCSIINIYCYTKILYYNRFFPAPKNIVKEIQDAAMLAIHAALLGRFGSGYGGRARLPECTTLQ</sequence>
<dbReference type="OrthoDB" id="2205812at2759"/>
<keyword evidence="2" id="KW-1185">Reference proteome</keyword>
<dbReference type="Proteomes" id="UP000198372">
    <property type="component" value="Unassembled WGS sequence"/>
</dbReference>
<protein>
    <submittedName>
        <fullName evidence="1">BQ2448_6201 protein</fullName>
    </submittedName>
</protein>
<evidence type="ECO:0000313" key="1">
    <source>
        <dbReference type="EMBL" id="SCV73771.1"/>
    </source>
</evidence>
<evidence type="ECO:0000313" key="2">
    <source>
        <dbReference type="Proteomes" id="UP000198372"/>
    </source>
</evidence>
<dbReference type="AlphaFoldDB" id="A0A238FNL8"/>